<keyword evidence="2" id="KW-1185">Reference proteome</keyword>
<dbReference type="OrthoDB" id="2059845at2"/>
<accession>A0A221M875</accession>
<dbReference type="Proteomes" id="UP000204391">
    <property type="component" value="Chromosome"/>
</dbReference>
<reference evidence="1 2" key="1">
    <citation type="journal article" date="2003" name="Int. J. Syst. Evol. Microbiol.">
        <title>Virgibacillus carmonensis sp. nov., Virgibacillus necropolis sp. nov. and Virgibacillus picturae sp. nov., three novel species isolated from deteriorated mural paintings, transfer of the species of the genus salibacillus to Virgibacillus, as Virgibacillus marismortui comb. nov. and Virgibacillus salexigens comb. nov., and emended description of the genus Virgibacillus.</title>
        <authorList>
            <person name="Heyrman J."/>
            <person name="Logan N.A."/>
            <person name="Busse H.J."/>
            <person name="Balcaen A."/>
            <person name="Lebbe L."/>
            <person name="Rodriguez-Diaz M."/>
            <person name="Swings J."/>
            <person name="De Vos P."/>
        </authorList>
    </citation>
    <scope>NUCLEOTIDE SEQUENCE [LARGE SCALE GENOMIC DNA]</scope>
    <source>
        <strain evidence="1 2">LMG 19488</strain>
    </source>
</reference>
<organism evidence="1 2">
    <name type="scientific">Virgibacillus necropolis</name>
    <dbReference type="NCBI Taxonomy" id="163877"/>
    <lineage>
        <taxon>Bacteria</taxon>
        <taxon>Bacillati</taxon>
        <taxon>Bacillota</taxon>
        <taxon>Bacilli</taxon>
        <taxon>Bacillales</taxon>
        <taxon>Bacillaceae</taxon>
        <taxon>Virgibacillus</taxon>
    </lineage>
</organism>
<name>A0A221M875_9BACI</name>
<gene>
    <name evidence="1" type="ORF">CFK40_01880</name>
</gene>
<evidence type="ECO:0000313" key="2">
    <source>
        <dbReference type="Proteomes" id="UP000204391"/>
    </source>
</evidence>
<dbReference type="RefSeq" id="WP_089530408.1">
    <property type="nucleotide sequence ID" value="NZ_CP022437.1"/>
</dbReference>
<proteinExistence type="predicted"/>
<protein>
    <submittedName>
        <fullName evidence="1">Group-specific protein</fullName>
    </submittedName>
</protein>
<evidence type="ECO:0000313" key="1">
    <source>
        <dbReference type="EMBL" id="ASN03838.1"/>
    </source>
</evidence>
<dbReference type="AlphaFoldDB" id="A0A221M875"/>
<dbReference type="KEGG" id="vne:CFK40_01880"/>
<dbReference type="EMBL" id="CP022437">
    <property type="protein sequence ID" value="ASN03838.1"/>
    <property type="molecule type" value="Genomic_DNA"/>
</dbReference>
<sequence length="125" mass="14106">MRFYIASSFENKDMVRYVSQKLLSRGFTHTYDWTMNQRAIEPKSLNAIGEQEKNAVESSDIFIMLLPAGKSSHVELGITLGLGKLIYIYSPEKIKPATASTFYYVDGVNRISGEIDRFISMIGVV</sequence>